<name>A0A2T2NNC6_CORCC</name>
<feature type="compositionally biased region" description="Low complexity" evidence="1">
    <location>
        <begin position="14"/>
        <end position="30"/>
    </location>
</feature>
<dbReference type="OrthoDB" id="2013972at2759"/>
<accession>A0A2T2NNC6</accession>
<dbReference type="PANTHER" id="PTHR43591:SF24">
    <property type="entry name" value="2-METHOXY-6-POLYPRENYL-1,4-BENZOQUINOL METHYLASE, MITOCHONDRIAL"/>
    <property type="match status" value="1"/>
</dbReference>
<dbReference type="Proteomes" id="UP000240883">
    <property type="component" value="Unassembled WGS sequence"/>
</dbReference>
<dbReference type="GO" id="GO:0008168">
    <property type="term" value="F:methyltransferase activity"/>
    <property type="evidence" value="ECO:0007669"/>
    <property type="project" value="UniProtKB-KW"/>
</dbReference>
<gene>
    <name evidence="2" type="ORF">BS50DRAFT_573707</name>
</gene>
<dbReference type="InterPro" id="IPR029063">
    <property type="entry name" value="SAM-dependent_MTases_sf"/>
</dbReference>
<sequence length="381" mass="42352">MASTPPAPSPRSPLSPVRDAATQTIDTQAAVGAIPSAQAEAGHASSTQAAADPPAPVQAVAAFANAAQVIPVAQDDPEDADSAFGDDDLLSDTTSIPSTIMRHRFENGRRYHKFREGEYWGPNDEQQNDQLDIAHHMFILMLGNKLHLAPIVSPLKILDLGCGTGIWAIDMADEYPGAEVIGVDLSPIQPTFSPPNCKFEVDDITSLWTWDPASFDFINIRCLYGSIADWPGLYQQVFTGLKSGGYLHQLEMSIQFRSDDGTLLPDHILSQWSDIFHEAGEKFGKSFKAVYDLKQWYEQAGFVDVVERWYKVPVGGWSSDPHMKELGKWNLLHCLQGAEGWGLFLLTNVMQWTVEEAQVFIARFRQGLKEKRVHAYFETWV</sequence>
<evidence type="ECO:0000313" key="3">
    <source>
        <dbReference type="Proteomes" id="UP000240883"/>
    </source>
</evidence>
<feature type="compositionally biased region" description="Pro residues" evidence="1">
    <location>
        <begin position="1"/>
        <end position="13"/>
    </location>
</feature>
<feature type="region of interest" description="Disordered" evidence="1">
    <location>
        <begin position="1"/>
        <end position="53"/>
    </location>
</feature>
<proteinExistence type="predicted"/>
<dbReference type="Pfam" id="PF13489">
    <property type="entry name" value="Methyltransf_23"/>
    <property type="match status" value="1"/>
</dbReference>
<dbReference type="STRING" id="1448308.A0A2T2NNC6"/>
<evidence type="ECO:0000313" key="2">
    <source>
        <dbReference type="EMBL" id="PSN66925.1"/>
    </source>
</evidence>
<dbReference type="GO" id="GO:0032259">
    <property type="term" value="P:methylation"/>
    <property type="evidence" value="ECO:0007669"/>
    <property type="project" value="UniProtKB-KW"/>
</dbReference>
<keyword evidence="2" id="KW-0808">Transferase</keyword>
<protein>
    <submittedName>
        <fullName evidence="2">S-adenosyl-L-methionine-dependent methyltransferase</fullName>
    </submittedName>
</protein>
<dbReference type="PANTHER" id="PTHR43591">
    <property type="entry name" value="METHYLTRANSFERASE"/>
    <property type="match status" value="1"/>
</dbReference>
<evidence type="ECO:0000256" key="1">
    <source>
        <dbReference type="SAM" id="MobiDB-lite"/>
    </source>
</evidence>
<keyword evidence="3" id="KW-1185">Reference proteome</keyword>
<dbReference type="CDD" id="cd02440">
    <property type="entry name" value="AdoMet_MTases"/>
    <property type="match status" value="1"/>
</dbReference>
<reference evidence="2 3" key="1">
    <citation type="journal article" date="2018" name="Front. Microbiol.">
        <title>Genome-Wide Analysis of Corynespora cassiicola Leaf Fall Disease Putative Effectors.</title>
        <authorList>
            <person name="Lopez D."/>
            <person name="Ribeiro S."/>
            <person name="Label P."/>
            <person name="Fumanal B."/>
            <person name="Venisse J.S."/>
            <person name="Kohler A."/>
            <person name="de Oliveira R.R."/>
            <person name="Labutti K."/>
            <person name="Lipzen A."/>
            <person name="Lail K."/>
            <person name="Bauer D."/>
            <person name="Ohm R.A."/>
            <person name="Barry K.W."/>
            <person name="Spatafora J."/>
            <person name="Grigoriev I.V."/>
            <person name="Martin F.M."/>
            <person name="Pujade-Renaud V."/>
        </authorList>
    </citation>
    <scope>NUCLEOTIDE SEQUENCE [LARGE SCALE GENOMIC DNA]</scope>
    <source>
        <strain evidence="2 3">Philippines</strain>
    </source>
</reference>
<dbReference type="Gene3D" id="3.40.50.150">
    <property type="entry name" value="Vaccinia Virus protein VP39"/>
    <property type="match status" value="1"/>
</dbReference>
<dbReference type="AlphaFoldDB" id="A0A2T2NNC6"/>
<keyword evidence="2" id="KW-0489">Methyltransferase</keyword>
<dbReference type="EMBL" id="KZ678135">
    <property type="protein sequence ID" value="PSN66925.1"/>
    <property type="molecule type" value="Genomic_DNA"/>
</dbReference>
<dbReference type="SUPFAM" id="SSF53335">
    <property type="entry name" value="S-adenosyl-L-methionine-dependent methyltransferases"/>
    <property type="match status" value="1"/>
</dbReference>
<organism evidence="2 3">
    <name type="scientific">Corynespora cassiicola Philippines</name>
    <dbReference type="NCBI Taxonomy" id="1448308"/>
    <lineage>
        <taxon>Eukaryota</taxon>
        <taxon>Fungi</taxon>
        <taxon>Dikarya</taxon>
        <taxon>Ascomycota</taxon>
        <taxon>Pezizomycotina</taxon>
        <taxon>Dothideomycetes</taxon>
        <taxon>Pleosporomycetidae</taxon>
        <taxon>Pleosporales</taxon>
        <taxon>Corynesporascaceae</taxon>
        <taxon>Corynespora</taxon>
    </lineage>
</organism>